<keyword evidence="1" id="KW-0472">Membrane</keyword>
<keyword evidence="1" id="KW-1133">Transmembrane helix</keyword>
<reference evidence="2" key="1">
    <citation type="submission" date="2019-10" db="EMBL/GenBank/DDBJ databases">
        <title>Description of Paenibacillus glebae sp. nov.</title>
        <authorList>
            <person name="Carlier A."/>
            <person name="Qi S."/>
        </authorList>
    </citation>
    <scope>NUCLEOTIDE SEQUENCE</scope>
    <source>
        <strain evidence="2">LMG 31456</strain>
    </source>
</reference>
<accession>A0A972GRM0</accession>
<feature type="transmembrane region" description="Helical" evidence="1">
    <location>
        <begin position="17"/>
        <end position="38"/>
    </location>
</feature>
<dbReference type="Proteomes" id="UP000641588">
    <property type="component" value="Unassembled WGS sequence"/>
</dbReference>
<feature type="transmembrane region" description="Helical" evidence="1">
    <location>
        <begin position="58"/>
        <end position="79"/>
    </location>
</feature>
<name>A0A972GRM0_9BACL</name>
<protein>
    <submittedName>
        <fullName evidence="2">DUF998 domain-containing protein</fullName>
    </submittedName>
</protein>
<dbReference type="EMBL" id="WHOD01000026">
    <property type="protein sequence ID" value="NOU92928.1"/>
    <property type="molecule type" value="Genomic_DNA"/>
</dbReference>
<dbReference type="InterPro" id="IPR009339">
    <property type="entry name" value="DUF998"/>
</dbReference>
<feature type="transmembrane region" description="Helical" evidence="1">
    <location>
        <begin position="191"/>
        <end position="213"/>
    </location>
</feature>
<evidence type="ECO:0000313" key="2">
    <source>
        <dbReference type="EMBL" id="NOU92928.1"/>
    </source>
</evidence>
<feature type="transmembrane region" description="Helical" evidence="1">
    <location>
        <begin position="91"/>
        <end position="109"/>
    </location>
</feature>
<feature type="transmembrane region" description="Helical" evidence="1">
    <location>
        <begin position="133"/>
        <end position="154"/>
    </location>
</feature>
<evidence type="ECO:0000256" key="1">
    <source>
        <dbReference type="SAM" id="Phobius"/>
    </source>
</evidence>
<keyword evidence="3" id="KW-1185">Reference proteome</keyword>
<evidence type="ECO:0000313" key="3">
    <source>
        <dbReference type="Proteomes" id="UP000641588"/>
    </source>
</evidence>
<keyword evidence="1" id="KW-0812">Transmembrane</keyword>
<feature type="transmembrane region" description="Helical" evidence="1">
    <location>
        <begin position="166"/>
        <end position="185"/>
    </location>
</feature>
<proteinExistence type="predicted"/>
<dbReference type="RefSeq" id="WP_171651128.1">
    <property type="nucleotide sequence ID" value="NZ_WHOD01000026.1"/>
</dbReference>
<sequence>MKQASAKTNYFNGIRKLLMGGAISAPFFYAIVLVQVFTRTGFDIKRHAISSLTLGDLGWIQRTDFIVTGLFAVLAAFGIRSLLRGGVGSTWGSLLIGIYGFGMATAGIFRPDPGLGFPSGTPEGMPASMSDEAALHSAAFFMSFICLIAACFIFARRFAEQGKRVWSVYCMASGIVPPLLIILGFSVISWIGVIMACSGIIAFGFVSVIATHLRAEAAFRLRESKI</sequence>
<dbReference type="AlphaFoldDB" id="A0A972GRM0"/>
<comment type="caution">
    <text evidence="2">The sequence shown here is derived from an EMBL/GenBank/DDBJ whole genome shotgun (WGS) entry which is preliminary data.</text>
</comment>
<dbReference type="Pfam" id="PF06197">
    <property type="entry name" value="DUF998"/>
    <property type="match status" value="1"/>
</dbReference>
<organism evidence="2 3">
    <name type="scientific">Paenibacillus foliorum</name>
    <dbReference type="NCBI Taxonomy" id="2654974"/>
    <lineage>
        <taxon>Bacteria</taxon>
        <taxon>Bacillati</taxon>
        <taxon>Bacillota</taxon>
        <taxon>Bacilli</taxon>
        <taxon>Bacillales</taxon>
        <taxon>Paenibacillaceae</taxon>
        <taxon>Paenibacillus</taxon>
    </lineage>
</organism>
<gene>
    <name evidence="2" type="ORF">GC093_06725</name>
</gene>